<dbReference type="InterPro" id="IPR052343">
    <property type="entry name" value="Retrotransposon-Effector_Assoc"/>
</dbReference>
<dbReference type="CDD" id="cd06222">
    <property type="entry name" value="RNase_H_like"/>
    <property type="match status" value="1"/>
</dbReference>
<sequence length="996" mass="111309">MKTSELGFDQNTKVVDLGVIFPTATHLPQTELWIKSYGQNTERSPNLKTIGEAARRSDTRWHAWCARSHAPTPPGRPPGCTERPGRLLQAPGRQHPCGCWAASPTLAGRPCRKLGAPPGLSQDPCAPVLVRHLTCLLALKLNFAPLLRTLENQSYDDKIDSSSSSITNILAPFFIQIVVDSRHADKVSRAGRKRGSGSAGSNSNDGQGAIKRAEGAVCATAKVCTVSSHPEDSWRITGFYGRPEASLRSESWGLLRLLKSRSSLPWLCASDFNEVTSIAEKQGVSEPLMTWSRRINGNMVSERLDRGLVTDDWFQKFGASVERHLISTASDHLLLLISDAEVFEQTKREFEDLSAQEETLWRQRSKALWLRDGDKNTRFFHNVASFRHRRNEISGLQDSLGILDRRVSLDMNASLNAMFTPLDMNASLDAMFTPDEVKKAVFQMQGDTAPGPDGMSPLCFQNCWNIIEDDLCKMVLAFLNDGHPLPEINHTNIALVPKVSSLKTAKDFRPISLCNVIYKIISKMLANRLQLVLPNIISQNQSAFVPDRMIFDNAIIAFETTHFMSNKRTGRKSHMALKLDLSKAYDRVEWKFLETSMIALGFSSRWVALVMECVSSVSYSVLVNGRQCEKFFPTRGIRQGDPLSPYLFLFCMEALSKMISTADEQGLIQGIAIARQAPRVSHLFFADDSLLFLRASIADCDMVLQILRDFEAASGQQINIDKSSIMFSANVPTQDKLAIMNHLGVQRIIDRNKYLGLPVMIGEPPFAPRPREGLVPEPLCVLELIDFEQRTWRLEKLEELFEEDDICRILCLPIPREPSPDRLIWNGSSLGIFSVRFAYMVARIVLDRMVQPMGSRAHFCKIIWSSHVAPKLDWVLWFLWSIWSNMNRRLHSSTCASSAALAIQANRFLSVMKINSDASFCAARKEVGLGVVIRDSGDGIVASASRLLYFVSDSLYVEVHALLFAFELALEFDITNCIIESDSLVAVNEISKSGLS</sequence>
<feature type="compositionally biased region" description="Low complexity" evidence="1">
    <location>
        <begin position="199"/>
        <end position="208"/>
    </location>
</feature>
<keyword evidence="3" id="KW-0808">Transferase</keyword>
<dbReference type="STRING" id="210143.A0A1R3GLF3"/>
<evidence type="ECO:0000259" key="2">
    <source>
        <dbReference type="PROSITE" id="PS50878"/>
    </source>
</evidence>
<dbReference type="InterPro" id="IPR012337">
    <property type="entry name" value="RNaseH-like_sf"/>
</dbReference>
<dbReference type="InterPro" id="IPR002156">
    <property type="entry name" value="RNaseH_domain"/>
</dbReference>
<dbReference type="Pfam" id="PF00078">
    <property type="entry name" value="RVT_1"/>
    <property type="match status" value="1"/>
</dbReference>
<keyword evidence="3" id="KW-0548">Nucleotidyltransferase</keyword>
<evidence type="ECO:0000256" key="1">
    <source>
        <dbReference type="SAM" id="MobiDB-lite"/>
    </source>
</evidence>
<reference evidence="3 4" key="1">
    <citation type="submission" date="2013-09" db="EMBL/GenBank/DDBJ databases">
        <title>Corchorus capsularis genome sequencing.</title>
        <authorList>
            <person name="Alam M."/>
            <person name="Haque M.S."/>
            <person name="Islam M.S."/>
            <person name="Emdad E.M."/>
            <person name="Islam M.M."/>
            <person name="Ahmed B."/>
            <person name="Halim A."/>
            <person name="Hossen Q.M.M."/>
            <person name="Hossain M.Z."/>
            <person name="Ahmed R."/>
            <person name="Khan M.M."/>
            <person name="Islam R."/>
            <person name="Rashid M.M."/>
            <person name="Khan S.A."/>
            <person name="Rahman M.S."/>
            <person name="Alam M."/>
        </authorList>
    </citation>
    <scope>NUCLEOTIDE SEQUENCE [LARGE SCALE GENOMIC DNA]</scope>
    <source>
        <strain evidence="4">cv. CVL-1</strain>
        <tissue evidence="3">Whole seedling</tissue>
    </source>
</reference>
<keyword evidence="3" id="KW-0695">RNA-directed DNA polymerase</keyword>
<accession>A0A1R3GLF3</accession>
<dbReference type="InterPro" id="IPR036691">
    <property type="entry name" value="Endo/exonu/phosph_ase_sf"/>
</dbReference>
<dbReference type="InterPro" id="IPR044730">
    <property type="entry name" value="RNase_H-like_dom_plant"/>
</dbReference>
<dbReference type="Gene3D" id="3.30.420.10">
    <property type="entry name" value="Ribonuclease H-like superfamily/Ribonuclease H"/>
    <property type="match status" value="1"/>
</dbReference>
<proteinExistence type="predicted"/>
<organism evidence="3 4">
    <name type="scientific">Corchorus capsularis</name>
    <name type="common">Jute</name>
    <dbReference type="NCBI Taxonomy" id="210143"/>
    <lineage>
        <taxon>Eukaryota</taxon>
        <taxon>Viridiplantae</taxon>
        <taxon>Streptophyta</taxon>
        <taxon>Embryophyta</taxon>
        <taxon>Tracheophyta</taxon>
        <taxon>Spermatophyta</taxon>
        <taxon>Magnoliopsida</taxon>
        <taxon>eudicotyledons</taxon>
        <taxon>Gunneridae</taxon>
        <taxon>Pentapetalae</taxon>
        <taxon>rosids</taxon>
        <taxon>malvids</taxon>
        <taxon>Malvales</taxon>
        <taxon>Malvaceae</taxon>
        <taxon>Grewioideae</taxon>
        <taxon>Apeibeae</taxon>
        <taxon>Corchorus</taxon>
    </lineage>
</organism>
<feature type="domain" description="Reverse transcriptase" evidence="2">
    <location>
        <begin position="477"/>
        <end position="759"/>
    </location>
</feature>
<dbReference type="InterPro" id="IPR043502">
    <property type="entry name" value="DNA/RNA_pol_sf"/>
</dbReference>
<comment type="caution">
    <text evidence="3">The sequence shown here is derived from an EMBL/GenBank/DDBJ whole genome shotgun (WGS) entry which is preliminary data.</text>
</comment>
<dbReference type="AlphaFoldDB" id="A0A1R3GLF3"/>
<dbReference type="SUPFAM" id="SSF53098">
    <property type="entry name" value="Ribonuclease H-like"/>
    <property type="match status" value="1"/>
</dbReference>
<dbReference type="EMBL" id="AWWV01014065">
    <property type="protein sequence ID" value="OMO58928.1"/>
    <property type="molecule type" value="Genomic_DNA"/>
</dbReference>
<dbReference type="Proteomes" id="UP000188268">
    <property type="component" value="Unassembled WGS sequence"/>
</dbReference>
<dbReference type="Gene3D" id="3.60.10.10">
    <property type="entry name" value="Endonuclease/exonuclease/phosphatase"/>
    <property type="match status" value="1"/>
</dbReference>
<feature type="region of interest" description="Disordered" evidence="1">
    <location>
        <begin position="188"/>
        <end position="208"/>
    </location>
</feature>
<protein>
    <submittedName>
        <fullName evidence="3">Reverse transcriptase</fullName>
    </submittedName>
</protein>
<dbReference type="OrthoDB" id="1000610at2759"/>
<dbReference type="Gramene" id="OMO58928">
    <property type="protein sequence ID" value="OMO58928"/>
    <property type="gene ID" value="CCACVL1_25231"/>
</dbReference>
<evidence type="ECO:0000313" key="4">
    <source>
        <dbReference type="Proteomes" id="UP000188268"/>
    </source>
</evidence>
<dbReference type="SUPFAM" id="SSF56672">
    <property type="entry name" value="DNA/RNA polymerases"/>
    <property type="match status" value="1"/>
</dbReference>
<dbReference type="Pfam" id="PF13456">
    <property type="entry name" value="RVT_3"/>
    <property type="match status" value="1"/>
</dbReference>
<dbReference type="InterPro" id="IPR000477">
    <property type="entry name" value="RT_dom"/>
</dbReference>
<evidence type="ECO:0000313" key="3">
    <source>
        <dbReference type="EMBL" id="OMO58928.1"/>
    </source>
</evidence>
<keyword evidence="4" id="KW-1185">Reference proteome</keyword>
<dbReference type="InterPro" id="IPR036397">
    <property type="entry name" value="RNaseH_sf"/>
</dbReference>
<dbReference type="CDD" id="cd01650">
    <property type="entry name" value="RT_nLTR_like"/>
    <property type="match status" value="1"/>
</dbReference>
<dbReference type="PANTHER" id="PTHR46890:SF48">
    <property type="entry name" value="RNA-DIRECTED DNA POLYMERASE"/>
    <property type="match status" value="1"/>
</dbReference>
<gene>
    <name evidence="3" type="ORF">CCACVL1_25231</name>
</gene>
<dbReference type="GO" id="GO:0003964">
    <property type="term" value="F:RNA-directed DNA polymerase activity"/>
    <property type="evidence" value="ECO:0007669"/>
    <property type="project" value="UniProtKB-KW"/>
</dbReference>
<name>A0A1R3GLF3_COCAP</name>
<dbReference type="PANTHER" id="PTHR46890">
    <property type="entry name" value="NON-LTR RETROLELEMENT REVERSE TRANSCRIPTASE-LIKE PROTEIN-RELATED"/>
    <property type="match status" value="1"/>
</dbReference>
<dbReference type="SUPFAM" id="SSF56219">
    <property type="entry name" value="DNase I-like"/>
    <property type="match status" value="1"/>
</dbReference>
<dbReference type="GO" id="GO:0003676">
    <property type="term" value="F:nucleic acid binding"/>
    <property type="evidence" value="ECO:0007669"/>
    <property type="project" value="InterPro"/>
</dbReference>
<dbReference type="GO" id="GO:0004523">
    <property type="term" value="F:RNA-DNA hybrid ribonuclease activity"/>
    <property type="evidence" value="ECO:0007669"/>
    <property type="project" value="InterPro"/>
</dbReference>
<dbReference type="PROSITE" id="PS50878">
    <property type="entry name" value="RT_POL"/>
    <property type="match status" value="1"/>
</dbReference>